<keyword evidence="2" id="KW-1185">Reference proteome</keyword>
<dbReference type="Proteomes" id="UP001345963">
    <property type="component" value="Unassembled WGS sequence"/>
</dbReference>
<protein>
    <submittedName>
        <fullName evidence="1">Uncharacterized protein</fullName>
    </submittedName>
</protein>
<proteinExistence type="predicted"/>
<evidence type="ECO:0000313" key="2">
    <source>
        <dbReference type="Proteomes" id="UP001345963"/>
    </source>
</evidence>
<organism evidence="1 2">
    <name type="scientific">Ataeniobius toweri</name>
    <dbReference type="NCBI Taxonomy" id="208326"/>
    <lineage>
        <taxon>Eukaryota</taxon>
        <taxon>Metazoa</taxon>
        <taxon>Chordata</taxon>
        <taxon>Craniata</taxon>
        <taxon>Vertebrata</taxon>
        <taxon>Euteleostomi</taxon>
        <taxon>Actinopterygii</taxon>
        <taxon>Neopterygii</taxon>
        <taxon>Teleostei</taxon>
        <taxon>Neoteleostei</taxon>
        <taxon>Acanthomorphata</taxon>
        <taxon>Ovalentaria</taxon>
        <taxon>Atherinomorphae</taxon>
        <taxon>Cyprinodontiformes</taxon>
        <taxon>Goodeidae</taxon>
        <taxon>Ataeniobius</taxon>
    </lineage>
</organism>
<dbReference type="EMBL" id="JAHUTI010041196">
    <property type="protein sequence ID" value="MED6245744.1"/>
    <property type="molecule type" value="Genomic_DNA"/>
</dbReference>
<name>A0ABU7B7I1_9TELE</name>
<evidence type="ECO:0000313" key="1">
    <source>
        <dbReference type="EMBL" id="MED6245744.1"/>
    </source>
</evidence>
<sequence>MPLHSGPFSRTNRFHDCRLDYGESSSATLNPTSSTTHSSNNCQQWLSGLTFFFPTLLQFIKQPLAAISFCTAVLRFHHSISTTFRSGLRLGHCNALIHLLFSCKLSAVFGQMSC</sequence>
<comment type="caution">
    <text evidence="1">The sequence shown here is derived from an EMBL/GenBank/DDBJ whole genome shotgun (WGS) entry which is preliminary data.</text>
</comment>
<reference evidence="1 2" key="1">
    <citation type="submission" date="2021-07" db="EMBL/GenBank/DDBJ databases">
        <authorList>
            <person name="Palmer J.M."/>
        </authorList>
    </citation>
    <scope>NUCLEOTIDE SEQUENCE [LARGE SCALE GENOMIC DNA]</scope>
    <source>
        <strain evidence="1 2">AT_MEX2019</strain>
        <tissue evidence="1">Muscle</tissue>
    </source>
</reference>
<accession>A0ABU7B7I1</accession>
<gene>
    <name evidence="1" type="ORF">ATANTOWER_007398</name>
</gene>